<feature type="region of interest" description="Disordered" evidence="7">
    <location>
        <begin position="354"/>
        <end position="377"/>
    </location>
</feature>
<evidence type="ECO:0000256" key="6">
    <source>
        <dbReference type="ARBA" id="ARBA00023242"/>
    </source>
</evidence>
<evidence type="ECO:0000259" key="8">
    <source>
        <dbReference type="Pfam" id="PF00249"/>
    </source>
</evidence>
<evidence type="ECO:0000256" key="4">
    <source>
        <dbReference type="ARBA" id="ARBA00023015"/>
    </source>
</evidence>
<keyword evidence="4" id="KW-0805">Transcription regulation</keyword>
<dbReference type="InParanoid" id="D8RNV1"/>
<evidence type="ECO:0000313" key="9">
    <source>
        <dbReference type="EMBL" id="EFJ25930.1"/>
    </source>
</evidence>
<keyword evidence="10" id="KW-1185">Reference proteome</keyword>
<dbReference type="Proteomes" id="UP000001514">
    <property type="component" value="Unassembled WGS sequence"/>
</dbReference>
<dbReference type="GO" id="GO:0010158">
    <property type="term" value="P:abaxial cell fate specification"/>
    <property type="evidence" value="ECO:0007669"/>
    <property type="project" value="InterPro"/>
</dbReference>
<dbReference type="PANTHER" id="PTHR31496:SF3">
    <property type="entry name" value="TRANSCRIPTION REPRESSOR KAN1"/>
    <property type="match status" value="1"/>
</dbReference>
<sequence length="457" mass="49541">MEISNAAAAPALLLPDLSLQISPPCSTSKAAPSPAASSGLTDHQLWTTTRPLSSSSGTVELSKSSPPRSSINSAASSSLASDNSSSNSSGGETSIQLSLGSRYFNALGGADKNRPVGADDAERKPSKVPLFGEDRSFSSRLDSTDSKAEQHKASFVQFSSSCSTSHHHRQQQLQQVLQRYSSPAMMNLYQSGFSSVRMSNGAVAPPPPTTTTTTRDGSLSALFDASSSSCGSSVPTPLIAGNAATSSLRSRYISKFPVKRNVRAPRMRWTSTLHAHFVHAVELLGGHERATPKSVLELMNVKDLTLAHVKSHLQMYRTVKTTDKSASTDHVSSVEMRKMDDPKLMQWKPEAVQPRYSDEPALQSRCPRSQEVVPRPSFSDGLWQQHMKQTSHGAMKIEDGLQQRQFSATTLSQLMSSRMSHMIPKVPSLEFTLGRPGYHLAEHSEAPPPQELLLLRC</sequence>
<keyword evidence="6" id="KW-0539">Nucleus</keyword>
<feature type="region of interest" description="Disordered" evidence="7">
    <location>
        <begin position="23"/>
        <end position="93"/>
    </location>
</feature>
<keyword evidence="3" id="KW-0221">Differentiation</keyword>
<keyword evidence="2" id="KW-0217">Developmental protein</keyword>
<dbReference type="Pfam" id="PF00249">
    <property type="entry name" value="Myb_DNA-binding"/>
    <property type="match status" value="1"/>
</dbReference>
<evidence type="ECO:0000256" key="2">
    <source>
        <dbReference type="ARBA" id="ARBA00022473"/>
    </source>
</evidence>
<keyword evidence="5" id="KW-0804">Transcription</keyword>
<comment type="subcellular location">
    <subcellularLocation>
        <location evidence="1">Nucleus</location>
    </subcellularLocation>
</comment>
<evidence type="ECO:0000256" key="3">
    <source>
        <dbReference type="ARBA" id="ARBA00022782"/>
    </source>
</evidence>
<proteinExistence type="predicted"/>
<feature type="compositionally biased region" description="Low complexity" evidence="7">
    <location>
        <begin position="23"/>
        <end position="38"/>
    </location>
</feature>
<dbReference type="EMBL" id="GL377585">
    <property type="protein sequence ID" value="EFJ25930.1"/>
    <property type="molecule type" value="Genomic_DNA"/>
</dbReference>
<gene>
    <name evidence="9" type="ORF">SELMODRAFT_441930</name>
</gene>
<dbReference type="InterPro" id="IPR009057">
    <property type="entry name" value="Homeodomain-like_sf"/>
</dbReference>
<reference evidence="9 10" key="1">
    <citation type="journal article" date="2011" name="Science">
        <title>The Selaginella genome identifies genetic changes associated with the evolution of vascular plants.</title>
        <authorList>
            <person name="Banks J.A."/>
            <person name="Nishiyama T."/>
            <person name="Hasebe M."/>
            <person name="Bowman J.L."/>
            <person name="Gribskov M."/>
            <person name="dePamphilis C."/>
            <person name="Albert V.A."/>
            <person name="Aono N."/>
            <person name="Aoyama T."/>
            <person name="Ambrose B.A."/>
            <person name="Ashton N.W."/>
            <person name="Axtell M.J."/>
            <person name="Barker E."/>
            <person name="Barker M.S."/>
            <person name="Bennetzen J.L."/>
            <person name="Bonawitz N.D."/>
            <person name="Chapple C."/>
            <person name="Cheng C."/>
            <person name="Correa L.G."/>
            <person name="Dacre M."/>
            <person name="DeBarry J."/>
            <person name="Dreyer I."/>
            <person name="Elias M."/>
            <person name="Engstrom E.M."/>
            <person name="Estelle M."/>
            <person name="Feng L."/>
            <person name="Finet C."/>
            <person name="Floyd S.K."/>
            <person name="Frommer W.B."/>
            <person name="Fujita T."/>
            <person name="Gramzow L."/>
            <person name="Gutensohn M."/>
            <person name="Harholt J."/>
            <person name="Hattori M."/>
            <person name="Heyl A."/>
            <person name="Hirai T."/>
            <person name="Hiwatashi Y."/>
            <person name="Ishikawa M."/>
            <person name="Iwata M."/>
            <person name="Karol K.G."/>
            <person name="Koehler B."/>
            <person name="Kolukisaoglu U."/>
            <person name="Kubo M."/>
            <person name="Kurata T."/>
            <person name="Lalonde S."/>
            <person name="Li K."/>
            <person name="Li Y."/>
            <person name="Litt A."/>
            <person name="Lyons E."/>
            <person name="Manning G."/>
            <person name="Maruyama T."/>
            <person name="Michael T.P."/>
            <person name="Mikami K."/>
            <person name="Miyazaki S."/>
            <person name="Morinaga S."/>
            <person name="Murata T."/>
            <person name="Mueller-Roeber B."/>
            <person name="Nelson D.R."/>
            <person name="Obara M."/>
            <person name="Oguri Y."/>
            <person name="Olmstead R.G."/>
            <person name="Onodera N."/>
            <person name="Petersen B.L."/>
            <person name="Pils B."/>
            <person name="Prigge M."/>
            <person name="Rensing S.A."/>
            <person name="Riano-Pachon D.M."/>
            <person name="Roberts A.W."/>
            <person name="Sato Y."/>
            <person name="Scheller H.V."/>
            <person name="Schulz B."/>
            <person name="Schulz C."/>
            <person name="Shakirov E.V."/>
            <person name="Shibagaki N."/>
            <person name="Shinohara N."/>
            <person name="Shippen D.E."/>
            <person name="Soerensen I."/>
            <person name="Sotooka R."/>
            <person name="Sugimoto N."/>
            <person name="Sugita M."/>
            <person name="Sumikawa N."/>
            <person name="Tanurdzic M."/>
            <person name="Theissen G."/>
            <person name="Ulvskov P."/>
            <person name="Wakazuki S."/>
            <person name="Weng J.K."/>
            <person name="Willats W.W."/>
            <person name="Wipf D."/>
            <person name="Wolf P.G."/>
            <person name="Yang L."/>
            <person name="Zimmer A.D."/>
            <person name="Zhu Q."/>
            <person name="Mitros T."/>
            <person name="Hellsten U."/>
            <person name="Loque D."/>
            <person name="Otillar R."/>
            <person name="Salamov A."/>
            <person name="Schmutz J."/>
            <person name="Shapiro H."/>
            <person name="Lindquist E."/>
            <person name="Lucas S."/>
            <person name="Rokhsar D."/>
            <person name="Grigoriev I.V."/>
        </authorList>
    </citation>
    <scope>NUCLEOTIDE SEQUENCE [LARGE SCALE GENOMIC DNA]</scope>
</reference>
<name>D8RNV1_SELML</name>
<accession>D8RNV1</accession>
<feature type="region of interest" description="Disordered" evidence="7">
    <location>
        <begin position="110"/>
        <end position="148"/>
    </location>
</feature>
<dbReference type="eggNOG" id="ENOG502QQZR">
    <property type="taxonomic scope" value="Eukaryota"/>
</dbReference>
<evidence type="ECO:0000256" key="7">
    <source>
        <dbReference type="SAM" id="MobiDB-lite"/>
    </source>
</evidence>
<dbReference type="InterPro" id="IPR044847">
    <property type="entry name" value="KAN_fam"/>
</dbReference>
<dbReference type="KEGG" id="smo:SELMODRAFT_441930"/>
<dbReference type="STRING" id="88036.D8RNV1"/>
<dbReference type="GO" id="GO:0005634">
    <property type="term" value="C:nucleus"/>
    <property type="evidence" value="ECO:0007669"/>
    <property type="project" value="UniProtKB-SubCell"/>
</dbReference>
<dbReference type="AlphaFoldDB" id="D8RNV1"/>
<evidence type="ECO:0000256" key="1">
    <source>
        <dbReference type="ARBA" id="ARBA00004123"/>
    </source>
</evidence>
<dbReference type="OrthoDB" id="551907at2759"/>
<feature type="compositionally biased region" description="Low complexity" evidence="7">
    <location>
        <begin position="62"/>
        <end position="89"/>
    </location>
</feature>
<dbReference type="Gene3D" id="1.10.10.60">
    <property type="entry name" value="Homeodomain-like"/>
    <property type="match status" value="1"/>
</dbReference>
<dbReference type="FunFam" id="1.10.10.60:FF:000002">
    <property type="entry name" value="Myb family transcription factor"/>
    <property type="match status" value="1"/>
</dbReference>
<dbReference type="InterPro" id="IPR001005">
    <property type="entry name" value="SANT/Myb"/>
</dbReference>
<evidence type="ECO:0000256" key="5">
    <source>
        <dbReference type="ARBA" id="ARBA00023163"/>
    </source>
</evidence>
<feature type="compositionally biased region" description="Polar residues" evidence="7">
    <location>
        <begin position="39"/>
        <end position="61"/>
    </location>
</feature>
<dbReference type="NCBIfam" id="TIGR01557">
    <property type="entry name" value="myb_SHAQKYF"/>
    <property type="match status" value="1"/>
</dbReference>
<dbReference type="GO" id="GO:0006355">
    <property type="term" value="P:regulation of DNA-templated transcription"/>
    <property type="evidence" value="ECO:0007669"/>
    <property type="project" value="InterPro"/>
</dbReference>
<dbReference type="GO" id="GO:0000976">
    <property type="term" value="F:transcription cis-regulatory region binding"/>
    <property type="evidence" value="ECO:0007669"/>
    <property type="project" value="InterPro"/>
</dbReference>
<feature type="compositionally biased region" description="Basic and acidic residues" evidence="7">
    <location>
        <begin position="132"/>
        <end position="148"/>
    </location>
</feature>
<protein>
    <recommendedName>
        <fullName evidence="8">Myb-like domain-containing protein</fullName>
    </recommendedName>
</protein>
<dbReference type="InterPro" id="IPR006447">
    <property type="entry name" value="Myb_dom_plants"/>
</dbReference>
<feature type="domain" description="Myb-like" evidence="8">
    <location>
        <begin position="266"/>
        <end position="317"/>
    </location>
</feature>
<dbReference type="PANTHER" id="PTHR31496">
    <property type="entry name" value="TRANSCRIPTION FACTOR KAN2-RELATED"/>
    <property type="match status" value="1"/>
</dbReference>
<dbReference type="Gramene" id="EFJ25930">
    <property type="protein sequence ID" value="EFJ25930"/>
    <property type="gene ID" value="SELMODRAFT_441930"/>
</dbReference>
<organism evidence="10">
    <name type="scientific">Selaginella moellendorffii</name>
    <name type="common">Spikemoss</name>
    <dbReference type="NCBI Taxonomy" id="88036"/>
    <lineage>
        <taxon>Eukaryota</taxon>
        <taxon>Viridiplantae</taxon>
        <taxon>Streptophyta</taxon>
        <taxon>Embryophyta</taxon>
        <taxon>Tracheophyta</taxon>
        <taxon>Lycopodiopsida</taxon>
        <taxon>Selaginellales</taxon>
        <taxon>Selaginellaceae</taxon>
        <taxon>Selaginella</taxon>
    </lineage>
</organism>
<dbReference type="HOGENOM" id="CLU_600507_0_0_1"/>
<dbReference type="SUPFAM" id="SSF46689">
    <property type="entry name" value="Homeodomain-like"/>
    <property type="match status" value="1"/>
</dbReference>
<evidence type="ECO:0000313" key="10">
    <source>
        <dbReference type="Proteomes" id="UP000001514"/>
    </source>
</evidence>